<keyword evidence="5" id="KW-0812">Transmembrane</keyword>
<dbReference type="Pfam" id="PF04542">
    <property type="entry name" value="Sigma70_r2"/>
    <property type="match status" value="1"/>
</dbReference>
<dbReference type="STRING" id="391625.PPSIR1_28293"/>
<dbReference type="eggNOG" id="COG1595">
    <property type="taxonomic scope" value="Bacteria"/>
</dbReference>
<dbReference type="InterPro" id="IPR014284">
    <property type="entry name" value="RNA_pol_sigma-70_dom"/>
</dbReference>
<feature type="domain" description="HTH luxR-type" evidence="6">
    <location>
        <begin position="374"/>
        <end position="401"/>
    </location>
</feature>
<dbReference type="GO" id="GO:0003677">
    <property type="term" value="F:DNA binding"/>
    <property type="evidence" value="ECO:0007669"/>
    <property type="project" value="InterPro"/>
</dbReference>
<evidence type="ECO:0000256" key="5">
    <source>
        <dbReference type="SAM" id="Phobius"/>
    </source>
</evidence>
<evidence type="ECO:0000256" key="3">
    <source>
        <dbReference type="ARBA" id="ARBA00023082"/>
    </source>
</evidence>
<evidence type="ECO:0000256" key="2">
    <source>
        <dbReference type="ARBA" id="ARBA00023015"/>
    </source>
</evidence>
<dbReference type="OrthoDB" id="9803470at2"/>
<proteinExistence type="inferred from homology"/>
<keyword evidence="2" id="KW-0805">Transcription regulation</keyword>
<dbReference type="GO" id="GO:0006352">
    <property type="term" value="P:DNA-templated transcription initiation"/>
    <property type="evidence" value="ECO:0007669"/>
    <property type="project" value="InterPro"/>
</dbReference>
<dbReference type="GO" id="GO:0016987">
    <property type="term" value="F:sigma factor activity"/>
    <property type="evidence" value="ECO:0007669"/>
    <property type="project" value="UniProtKB-KW"/>
</dbReference>
<keyword evidence="3" id="KW-0731">Sigma factor</keyword>
<evidence type="ECO:0000313" key="7">
    <source>
        <dbReference type="EMBL" id="EDM80887.1"/>
    </source>
</evidence>
<evidence type="ECO:0000256" key="1">
    <source>
        <dbReference type="ARBA" id="ARBA00010641"/>
    </source>
</evidence>
<keyword evidence="8" id="KW-1185">Reference proteome</keyword>
<dbReference type="EMBL" id="ABCS01000007">
    <property type="protein sequence ID" value="EDM80887.1"/>
    <property type="molecule type" value="Genomic_DNA"/>
</dbReference>
<dbReference type="PANTHER" id="PTHR43133">
    <property type="entry name" value="RNA POLYMERASE ECF-TYPE SIGMA FACTO"/>
    <property type="match status" value="1"/>
</dbReference>
<gene>
    <name evidence="7" type="ORF">PPSIR1_28293</name>
</gene>
<dbReference type="InterPro" id="IPR000792">
    <property type="entry name" value="Tscrpt_reg_LuxR_C"/>
</dbReference>
<evidence type="ECO:0000259" key="6">
    <source>
        <dbReference type="PROSITE" id="PS00622"/>
    </source>
</evidence>
<dbReference type="Gene3D" id="1.10.1740.10">
    <property type="match status" value="1"/>
</dbReference>
<keyword evidence="5" id="KW-1133">Transmembrane helix</keyword>
<reference evidence="7 8" key="1">
    <citation type="submission" date="2007-06" db="EMBL/GenBank/DDBJ databases">
        <authorList>
            <person name="Shimkets L."/>
            <person name="Ferriera S."/>
            <person name="Johnson J."/>
            <person name="Kravitz S."/>
            <person name="Beeson K."/>
            <person name="Sutton G."/>
            <person name="Rogers Y.-H."/>
            <person name="Friedman R."/>
            <person name="Frazier M."/>
            <person name="Venter J.C."/>
        </authorList>
    </citation>
    <scope>NUCLEOTIDE SEQUENCE [LARGE SCALE GENOMIC DNA]</scope>
    <source>
        <strain evidence="7 8">SIR-1</strain>
    </source>
</reference>
<dbReference type="CDD" id="cd06171">
    <property type="entry name" value="Sigma70_r4"/>
    <property type="match status" value="1"/>
</dbReference>
<keyword evidence="4" id="KW-0804">Transcription</keyword>
<dbReference type="InterPro" id="IPR013324">
    <property type="entry name" value="RNA_pol_sigma_r3/r4-like"/>
</dbReference>
<comment type="similarity">
    <text evidence="1">Belongs to the sigma-70 factor family. ECF subfamily.</text>
</comment>
<dbReference type="PANTHER" id="PTHR43133:SF45">
    <property type="entry name" value="RNA POLYMERASE ECF-TYPE SIGMA FACTOR"/>
    <property type="match status" value="1"/>
</dbReference>
<dbReference type="InterPro" id="IPR007627">
    <property type="entry name" value="RNA_pol_sigma70_r2"/>
</dbReference>
<dbReference type="RefSeq" id="WP_006969980.1">
    <property type="nucleotide sequence ID" value="NZ_ABCS01000007.1"/>
</dbReference>
<evidence type="ECO:0000256" key="4">
    <source>
        <dbReference type="ARBA" id="ARBA00023163"/>
    </source>
</evidence>
<dbReference type="NCBIfam" id="TIGR02937">
    <property type="entry name" value="sigma70-ECF"/>
    <property type="match status" value="1"/>
</dbReference>
<dbReference type="SUPFAM" id="SSF88946">
    <property type="entry name" value="Sigma2 domain of RNA polymerase sigma factors"/>
    <property type="match status" value="1"/>
</dbReference>
<dbReference type="Gene3D" id="1.10.10.10">
    <property type="entry name" value="Winged helix-like DNA-binding domain superfamily/Winged helix DNA-binding domain"/>
    <property type="match status" value="1"/>
</dbReference>
<keyword evidence="5" id="KW-0472">Membrane</keyword>
<dbReference type="SUPFAM" id="SSF88659">
    <property type="entry name" value="Sigma3 and sigma4 domains of RNA polymerase sigma factors"/>
    <property type="match status" value="1"/>
</dbReference>
<dbReference type="Proteomes" id="UP000005801">
    <property type="component" value="Unassembled WGS sequence"/>
</dbReference>
<dbReference type="AlphaFoldDB" id="A6FZT1"/>
<dbReference type="InterPro" id="IPR013249">
    <property type="entry name" value="RNA_pol_sigma70_r4_t2"/>
</dbReference>
<comment type="caution">
    <text evidence="7">The sequence shown here is derived from an EMBL/GenBank/DDBJ whole genome shotgun (WGS) entry which is preliminary data.</text>
</comment>
<sequence length="409" mass="45525">MEPLAPLPQIPLLGEAIYVLGCVTFAVAFFPALRGLTMLRSSANWLLRMLPAWLGVKRVLEDPDRPVCVDGLSRGMASLVRQTRTLALELRERSEEAQWWPEEVAEPQPGWRSLFIDDQLADYSALVETRRQVWDWLDTAQGLSAEEHELLAGLGVDADAVREALVTGGENRPQELVRALAGLMWSFDERLAAANPGAGYRAGGADRVGAAGFVGLTPAPRFGRPGFYPNAIDDADDEDEVAQMRRRQQQLASVLATHGSSISRLAASYGRTPAEREDLEQDIALALWRALPTFRGESSLSTFVHRVARYSCFRTLRKRRPTALEIFEDGEELRDTETCPESAVLHEDDRRRMLDALAKLPDNLESTISLHLRGLSYAEIAKALGITERNVSVRISRARQRLRRELCAA</sequence>
<accession>A6FZT1</accession>
<dbReference type="InterPro" id="IPR013325">
    <property type="entry name" value="RNA_pol_sigma_r2"/>
</dbReference>
<dbReference type="Pfam" id="PF08281">
    <property type="entry name" value="Sigma70_r4_2"/>
    <property type="match status" value="1"/>
</dbReference>
<dbReference type="InterPro" id="IPR039425">
    <property type="entry name" value="RNA_pol_sigma-70-like"/>
</dbReference>
<name>A6FZT1_9BACT</name>
<evidence type="ECO:0000313" key="8">
    <source>
        <dbReference type="Proteomes" id="UP000005801"/>
    </source>
</evidence>
<feature type="transmembrane region" description="Helical" evidence="5">
    <location>
        <begin position="12"/>
        <end position="33"/>
    </location>
</feature>
<protein>
    <submittedName>
        <fullName evidence="7">RNA polymerase sigma-70 factor, ECF subfamily protein</fullName>
    </submittedName>
</protein>
<organism evidence="7 8">
    <name type="scientific">Plesiocystis pacifica SIR-1</name>
    <dbReference type="NCBI Taxonomy" id="391625"/>
    <lineage>
        <taxon>Bacteria</taxon>
        <taxon>Pseudomonadati</taxon>
        <taxon>Myxococcota</taxon>
        <taxon>Polyangia</taxon>
        <taxon>Nannocystales</taxon>
        <taxon>Nannocystaceae</taxon>
        <taxon>Plesiocystis</taxon>
    </lineage>
</organism>
<dbReference type="PROSITE" id="PS00622">
    <property type="entry name" value="HTH_LUXR_1"/>
    <property type="match status" value="1"/>
</dbReference>
<dbReference type="InterPro" id="IPR036388">
    <property type="entry name" value="WH-like_DNA-bd_sf"/>
</dbReference>